<evidence type="ECO:0000313" key="2">
    <source>
        <dbReference type="Proteomes" id="UP000037505"/>
    </source>
</evidence>
<protein>
    <submittedName>
        <fullName evidence="1">Uncharacterized protein</fullName>
    </submittedName>
</protein>
<accession>A0A0L1J7C8</accession>
<proteinExistence type="predicted"/>
<organism evidence="1 2">
    <name type="scientific">Aspergillus nomiae NRRL (strain ATCC 15546 / NRRL 13137 / CBS 260.88 / M93)</name>
    <dbReference type="NCBI Taxonomy" id="1509407"/>
    <lineage>
        <taxon>Eukaryota</taxon>
        <taxon>Fungi</taxon>
        <taxon>Dikarya</taxon>
        <taxon>Ascomycota</taxon>
        <taxon>Pezizomycotina</taxon>
        <taxon>Eurotiomycetes</taxon>
        <taxon>Eurotiomycetidae</taxon>
        <taxon>Eurotiales</taxon>
        <taxon>Aspergillaceae</taxon>
        <taxon>Aspergillus</taxon>
        <taxon>Aspergillus subgen. Circumdati</taxon>
    </lineage>
</organism>
<dbReference type="RefSeq" id="XP_015408570.1">
    <property type="nucleotide sequence ID" value="XM_015549400.1"/>
</dbReference>
<dbReference type="Proteomes" id="UP000037505">
    <property type="component" value="Unassembled WGS sequence"/>
</dbReference>
<name>A0A0L1J7C8_ASPN3</name>
<dbReference type="AlphaFoldDB" id="A0A0L1J7C8"/>
<comment type="caution">
    <text evidence="1">The sequence shown here is derived from an EMBL/GenBank/DDBJ whole genome shotgun (WGS) entry which is preliminary data.</text>
</comment>
<keyword evidence="2" id="KW-1185">Reference proteome</keyword>
<dbReference type="GeneID" id="26805947"/>
<dbReference type="EMBL" id="JNOM01000074">
    <property type="protein sequence ID" value="KNG87647.1"/>
    <property type="molecule type" value="Genomic_DNA"/>
</dbReference>
<evidence type="ECO:0000313" key="1">
    <source>
        <dbReference type="EMBL" id="KNG87647.1"/>
    </source>
</evidence>
<sequence length="104" mass="11774">MDKEALTRSVETKVGEKVTFDEQEAMITDFESVAWPVAAALLIKENGRGGRIQVHEQSGKWVLTVMTGPQFNEKYSLVWLKKGQNLRFYGKPSVWFFRPANPGA</sequence>
<reference evidence="1 2" key="1">
    <citation type="submission" date="2014-06" db="EMBL/GenBank/DDBJ databases">
        <title>The Genome of the Aflatoxigenic Filamentous Fungus Aspergillus nomius.</title>
        <authorList>
            <person name="Moore M.G."/>
            <person name="Shannon B.M."/>
            <person name="Brian M.M."/>
        </authorList>
    </citation>
    <scope>NUCLEOTIDE SEQUENCE [LARGE SCALE GENOMIC DNA]</scope>
    <source>
        <strain evidence="1 2">NRRL 13137</strain>
    </source>
</reference>
<gene>
    <name evidence="1" type="ORF">ANOM_004143</name>
</gene>